<evidence type="ECO:0000256" key="5">
    <source>
        <dbReference type="ARBA" id="ARBA00022801"/>
    </source>
</evidence>
<protein>
    <recommendedName>
        <fullName evidence="7">Dipeptidyl-peptidase</fullName>
        <ecNumber evidence="7">3.4.14.-</ecNumber>
    </recommendedName>
</protein>
<organism evidence="8 9">
    <name type="scientific">Elizabethkingia argenteiflava</name>
    <dbReference type="NCBI Taxonomy" id="2681556"/>
    <lineage>
        <taxon>Bacteria</taxon>
        <taxon>Pseudomonadati</taxon>
        <taxon>Bacteroidota</taxon>
        <taxon>Flavobacteriia</taxon>
        <taxon>Flavobacteriales</taxon>
        <taxon>Weeksellaceae</taxon>
        <taxon>Elizabethkingia</taxon>
    </lineage>
</organism>
<dbReference type="InterPro" id="IPR009003">
    <property type="entry name" value="Peptidase_S1_PA"/>
</dbReference>
<dbReference type="EMBL" id="JAAABJ010000589">
    <property type="protein sequence ID" value="NAW51631.1"/>
    <property type="molecule type" value="Genomic_DNA"/>
</dbReference>
<dbReference type="PANTHER" id="PTHR38469">
    <property type="entry name" value="PERIPLASMIC PEPTIDASE SUBFAMILY S1B"/>
    <property type="match status" value="1"/>
</dbReference>
<keyword evidence="4 7" id="KW-0732">Signal</keyword>
<dbReference type="GO" id="GO:0043171">
    <property type="term" value="P:peptide catabolic process"/>
    <property type="evidence" value="ECO:0007669"/>
    <property type="project" value="UniProtKB-UniRule"/>
</dbReference>
<evidence type="ECO:0000256" key="7">
    <source>
        <dbReference type="RuleBase" id="RU366067"/>
    </source>
</evidence>
<keyword evidence="5 7" id="KW-0378">Hydrolase</keyword>
<dbReference type="SUPFAM" id="SSF50494">
    <property type="entry name" value="Trypsin-like serine proteases"/>
    <property type="match status" value="1"/>
</dbReference>
<evidence type="ECO:0000256" key="6">
    <source>
        <dbReference type="ARBA" id="ARBA00022825"/>
    </source>
</evidence>
<reference evidence="8 9" key="1">
    <citation type="submission" date="2019-11" db="EMBL/GenBank/DDBJ databases">
        <title>Characterization of Elizabethkingia argenteiflava sp. nov., isolated from inner surface of Soybean Pods.</title>
        <authorList>
            <person name="Mo S."/>
        </authorList>
    </citation>
    <scope>NUCLEOTIDE SEQUENCE [LARGE SCALE GENOMIC DNA]</scope>
    <source>
        <strain evidence="8 9">YB22</strain>
    </source>
</reference>
<feature type="chain" id="PRO_5033093292" description="Dipeptidyl-peptidase" evidence="7">
    <location>
        <begin position="21"/>
        <end position="712"/>
    </location>
</feature>
<dbReference type="RefSeq" id="WP_166519899.1">
    <property type="nucleotide sequence ID" value="NZ_JAAABJ010000589.1"/>
</dbReference>
<feature type="signal peptide" evidence="7">
    <location>
        <begin position="1"/>
        <end position="20"/>
    </location>
</feature>
<comment type="function">
    <text evidence="7">Catalyzes the removal of dipeptides from the N-terminus of oligopeptides.</text>
</comment>
<keyword evidence="9" id="KW-1185">Reference proteome</keyword>
<dbReference type="AlphaFoldDB" id="A0A845PXG1"/>
<evidence type="ECO:0000256" key="4">
    <source>
        <dbReference type="ARBA" id="ARBA00022729"/>
    </source>
</evidence>
<keyword evidence="6 7" id="KW-0720">Serine protease</keyword>
<dbReference type="EC" id="3.4.14.-" evidence="7"/>
<evidence type="ECO:0000256" key="2">
    <source>
        <dbReference type="ARBA" id="ARBA00022438"/>
    </source>
</evidence>
<evidence type="ECO:0000313" key="9">
    <source>
        <dbReference type="Proteomes" id="UP000553459"/>
    </source>
</evidence>
<dbReference type="InterPro" id="IPR043504">
    <property type="entry name" value="Peptidase_S1_PA_chymotrypsin"/>
</dbReference>
<dbReference type="PANTHER" id="PTHR38469:SF1">
    <property type="entry name" value="PERIPLASMIC PEPTIDASE SUBFAMILY S1B"/>
    <property type="match status" value="1"/>
</dbReference>
<dbReference type="Gene3D" id="2.40.10.10">
    <property type="entry name" value="Trypsin-like serine proteases"/>
    <property type="match status" value="1"/>
</dbReference>
<gene>
    <name evidence="8" type="ORF">GNY06_09670</name>
</gene>
<evidence type="ECO:0000313" key="8">
    <source>
        <dbReference type="EMBL" id="NAW51631.1"/>
    </source>
</evidence>
<evidence type="ECO:0000256" key="1">
    <source>
        <dbReference type="ARBA" id="ARBA00010491"/>
    </source>
</evidence>
<keyword evidence="2 7" id="KW-0031">Aminopeptidase</keyword>
<evidence type="ECO:0000256" key="3">
    <source>
        <dbReference type="ARBA" id="ARBA00022670"/>
    </source>
</evidence>
<keyword evidence="3 7" id="KW-0645">Protease</keyword>
<proteinExistence type="inferred from homology"/>
<sequence length="712" mass="81775">MKKNLFCAIIGLFISVNHFAQQTGGMWLPNELNEKEMKKLGLKISRKDIFNSQKPSLKDAVVNFNKGCTAEIISPQGLLLTNHHCGFRQIQSHSTPENDLLTQGFWAKNRNEELPNPDLAVDFIIDIQDITKQILSGDQHIPAQNVKSIIEKNIASMQANFKGKPYQNLIIKPMYEGNKYYAFITETFKDIRLVGAPPESIGKFGADTDNWVWPRHSGDFSLFRIYAGPDNKPAEYAPDNIPYTPKHFLPISVRDLKEGDFTFLMGFPGKTTEYLPAIAVEKLIQYINPAKINIRKIALKTLDQKMRISDTTRIKYASKYASIANHWKKWMGESEGLKKSNAVAIKQAYEQFLIQENPQVKIKLDKLTKLYNQQTSYALYKAYYDEILKNSETLDLANHLISYTKALDSGTANTASAEKLKNKLISLYKNYESELDVKVTAKLIALYTQEIPTPFLPLNFKQFQHAERNLITMENWSKNSILCGRKAFKGIYLSQKADQIFTNGDLLTALRNDPFYQFALSLRQAYDEKVAPQYKLLEYQIHELQKEYIKLQMEIDKKKKFFPDANATLRISYGVVKGSHPRDAVYYHYKTYLSGIMEKYIPGDYEFDLPKKFIELYHQKDYGNYKDATGEVPVNFTATNHTTGGNSGSPVLDAHGYLIGLNFDRQWEGTMSDIHFDPKFSRNIMVNTQYILFIIDKFANAKWLLDEIKIVF</sequence>
<dbReference type="Pfam" id="PF10459">
    <property type="entry name" value="Peptidase_S46"/>
    <property type="match status" value="1"/>
</dbReference>
<comment type="similarity">
    <text evidence="1 7">Belongs to the peptidase S46 family.</text>
</comment>
<dbReference type="InterPro" id="IPR019500">
    <property type="entry name" value="Pep_S46"/>
</dbReference>
<dbReference type="GO" id="GO:0008239">
    <property type="term" value="F:dipeptidyl-peptidase activity"/>
    <property type="evidence" value="ECO:0007669"/>
    <property type="project" value="UniProtKB-UniRule"/>
</dbReference>
<dbReference type="GO" id="GO:0070009">
    <property type="term" value="F:serine-type aminopeptidase activity"/>
    <property type="evidence" value="ECO:0007669"/>
    <property type="project" value="UniProtKB-UniRule"/>
</dbReference>
<dbReference type="GO" id="GO:0006508">
    <property type="term" value="P:proteolysis"/>
    <property type="evidence" value="ECO:0007669"/>
    <property type="project" value="UniProtKB-KW"/>
</dbReference>
<name>A0A845PXG1_9FLAO</name>
<dbReference type="Proteomes" id="UP000553459">
    <property type="component" value="Unassembled WGS sequence"/>
</dbReference>
<comment type="caution">
    <text evidence="8">The sequence shown here is derived from an EMBL/GenBank/DDBJ whole genome shotgun (WGS) entry which is preliminary data.</text>
</comment>
<accession>A0A845PXG1</accession>